<dbReference type="GO" id="GO:0016747">
    <property type="term" value="F:acyltransferase activity, transferring groups other than amino-acyl groups"/>
    <property type="evidence" value="ECO:0007669"/>
    <property type="project" value="InterPro"/>
</dbReference>
<dbReference type="Gene3D" id="3.40.630.30">
    <property type="match status" value="1"/>
</dbReference>
<dbReference type="RefSeq" id="WP_132760745.1">
    <property type="nucleotide sequence ID" value="NZ_BNBW01000015.1"/>
</dbReference>
<dbReference type="AlphaFoldDB" id="A0A5J6JQU5"/>
<reference evidence="2 3" key="1">
    <citation type="submission" date="2017-09" db="EMBL/GenBank/DDBJ databases">
        <authorList>
            <person name="Lee N."/>
            <person name="Cho B.-K."/>
        </authorList>
    </citation>
    <scope>NUCLEOTIDE SEQUENCE [LARGE SCALE GENOMIC DNA]</scope>
    <source>
        <strain evidence="2 3">ATCC 27476</strain>
    </source>
</reference>
<dbReference type="Proteomes" id="UP000325563">
    <property type="component" value="Chromosome"/>
</dbReference>
<dbReference type="InterPro" id="IPR000182">
    <property type="entry name" value="GNAT_dom"/>
</dbReference>
<dbReference type="PANTHER" id="PTHR43792">
    <property type="entry name" value="GNAT FAMILY, PUTATIVE (AFU_ORTHOLOGUE AFUA_3G00765)-RELATED-RELATED"/>
    <property type="match status" value="1"/>
</dbReference>
<dbReference type="InterPro" id="IPR051531">
    <property type="entry name" value="N-acetyltransferase"/>
</dbReference>
<organism evidence="2 3">
    <name type="scientific">Streptomyces vinaceus</name>
    <dbReference type="NCBI Taxonomy" id="1960"/>
    <lineage>
        <taxon>Bacteria</taxon>
        <taxon>Bacillati</taxon>
        <taxon>Actinomycetota</taxon>
        <taxon>Actinomycetes</taxon>
        <taxon>Kitasatosporales</taxon>
        <taxon>Streptomycetaceae</taxon>
        <taxon>Streptomyces</taxon>
    </lineage>
</organism>
<gene>
    <name evidence="2" type="ORF">CP980_24940</name>
</gene>
<proteinExistence type="predicted"/>
<name>A0A5J6JQU5_STRVI</name>
<keyword evidence="2" id="KW-0808">Transferase</keyword>
<dbReference type="Pfam" id="PF13302">
    <property type="entry name" value="Acetyltransf_3"/>
    <property type="match status" value="1"/>
</dbReference>
<dbReference type="GeneID" id="95613792"/>
<dbReference type="SUPFAM" id="SSF55729">
    <property type="entry name" value="Acyl-CoA N-acyltransferases (Nat)"/>
    <property type="match status" value="1"/>
</dbReference>
<accession>A0A5J6JQU5</accession>
<protein>
    <submittedName>
        <fullName evidence="2">N-acetyltransferase</fullName>
    </submittedName>
</protein>
<evidence type="ECO:0000313" key="3">
    <source>
        <dbReference type="Proteomes" id="UP000325563"/>
    </source>
</evidence>
<feature type="domain" description="N-acetyltransferase" evidence="1">
    <location>
        <begin position="1"/>
        <end position="157"/>
    </location>
</feature>
<dbReference type="KEGG" id="svn:CP980_24940"/>
<keyword evidence="3" id="KW-1185">Reference proteome</keyword>
<dbReference type="InterPro" id="IPR016181">
    <property type="entry name" value="Acyl_CoA_acyltransferase"/>
</dbReference>
<dbReference type="PROSITE" id="PS51186">
    <property type="entry name" value="GNAT"/>
    <property type="match status" value="1"/>
</dbReference>
<sequence length="160" mass="17594">MESLRADHAPALLDFERRNRAYFARTVPDRGDAYFTEFAARHRALLDEQETGLCRFHVLITREGELVGRVNLVDIEDGSAELGYRIGESAAGRGLATAAVAEICRVAQSTYGLTRLVAVTTPDNPGSMAVLRRNGFTQVETLTIDGRPGIRHERPLTPAN</sequence>
<evidence type="ECO:0000259" key="1">
    <source>
        <dbReference type="PROSITE" id="PS51186"/>
    </source>
</evidence>
<dbReference type="EMBL" id="CP023692">
    <property type="protein sequence ID" value="QEV50066.1"/>
    <property type="molecule type" value="Genomic_DNA"/>
</dbReference>
<evidence type="ECO:0000313" key="2">
    <source>
        <dbReference type="EMBL" id="QEV50066.1"/>
    </source>
</evidence>